<dbReference type="AlphaFoldDB" id="A0A224Y7G6"/>
<reference evidence="1" key="1">
    <citation type="journal article" date="2017" name="Parasit. Vectors">
        <title>Sialotranscriptomics of Rhipicephalus zambeziensis reveals intricate expression profiles of secretory proteins and suggests tight temporal transcriptional regulation during blood-feeding.</title>
        <authorList>
            <person name="de Castro M.H."/>
            <person name="de Klerk D."/>
            <person name="Pienaar R."/>
            <person name="Rees D.J.G."/>
            <person name="Mans B.J."/>
        </authorList>
    </citation>
    <scope>NUCLEOTIDE SEQUENCE</scope>
    <source>
        <tissue evidence="1">Salivary glands</tissue>
    </source>
</reference>
<proteinExistence type="predicted"/>
<protein>
    <submittedName>
        <fullName evidence="1">Uncharacterized protein</fullName>
    </submittedName>
</protein>
<name>A0A224Y7G6_9ACAR</name>
<accession>A0A224Y7G6</accession>
<dbReference type="EMBL" id="GFPF01002381">
    <property type="protein sequence ID" value="MAA13527.1"/>
    <property type="molecule type" value="Transcribed_RNA"/>
</dbReference>
<organism evidence="1">
    <name type="scientific">Rhipicephalus zambeziensis</name>
    <dbReference type="NCBI Taxonomy" id="60191"/>
    <lineage>
        <taxon>Eukaryota</taxon>
        <taxon>Metazoa</taxon>
        <taxon>Ecdysozoa</taxon>
        <taxon>Arthropoda</taxon>
        <taxon>Chelicerata</taxon>
        <taxon>Arachnida</taxon>
        <taxon>Acari</taxon>
        <taxon>Parasitiformes</taxon>
        <taxon>Ixodida</taxon>
        <taxon>Ixodoidea</taxon>
        <taxon>Ixodidae</taxon>
        <taxon>Rhipicephalinae</taxon>
        <taxon>Rhipicephalus</taxon>
        <taxon>Rhipicephalus</taxon>
    </lineage>
</organism>
<sequence>MSLFLLSFLFLNIYYYNLLVQWCMLGYSCATCVGPYSFARCAFFFIHGASRAVACLMTHSSMRLCMCASVKFRHSCFCFFPLDAKQHCGCRQRFGHRDEAIHCLCCFSFVPKPLSTSMELFPTEI</sequence>
<evidence type="ECO:0000313" key="1">
    <source>
        <dbReference type="EMBL" id="MAA13527.1"/>
    </source>
</evidence>